<dbReference type="InterPro" id="IPR003607">
    <property type="entry name" value="HD/PDEase_dom"/>
</dbReference>
<dbReference type="SUPFAM" id="SSF109604">
    <property type="entry name" value="HD-domain/PDEase-like"/>
    <property type="match status" value="1"/>
</dbReference>
<dbReference type="PANTHER" id="PTHR35569:SF1">
    <property type="entry name" value="CYANAMIDE HYDRATASE DDI2-RELATED"/>
    <property type="match status" value="1"/>
</dbReference>
<feature type="chain" id="PRO_5034261283" description="HD domain-containing protein" evidence="1">
    <location>
        <begin position="25"/>
        <end position="256"/>
    </location>
</feature>
<accession>A0A8G0L8Y5</accession>
<evidence type="ECO:0000256" key="1">
    <source>
        <dbReference type="SAM" id="SignalP"/>
    </source>
</evidence>
<dbReference type="EMBL" id="CP075866">
    <property type="protein sequence ID" value="QYS97928.1"/>
    <property type="molecule type" value="Genomic_DNA"/>
</dbReference>
<dbReference type="Proteomes" id="UP000826661">
    <property type="component" value="Chromosome III"/>
</dbReference>
<dbReference type="AlphaFoldDB" id="A0A8G0L8Y5"/>
<organism evidence="2 3">
    <name type="scientific">Trichoderma simmonsii</name>
    <dbReference type="NCBI Taxonomy" id="1491479"/>
    <lineage>
        <taxon>Eukaryota</taxon>
        <taxon>Fungi</taxon>
        <taxon>Dikarya</taxon>
        <taxon>Ascomycota</taxon>
        <taxon>Pezizomycotina</taxon>
        <taxon>Sordariomycetes</taxon>
        <taxon>Hypocreomycetidae</taxon>
        <taxon>Hypocreales</taxon>
        <taxon>Hypocreaceae</taxon>
        <taxon>Trichoderma</taxon>
    </lineage>
</organism>
<reference evidence="2 3" key="1">
    <citation type="journal article" date="2021" name="BMC Genomics">
        <title>Telomere-to-telomere genome assembly of asparaginase-producing Trichoderma simmonsii.</title>
        <authorList>
            <person name="Chung D."/>
            <person name="Kwon Y.M."/>
            <person name="Yang Y."/>
        </authorList>
    </citation>
    <scope>NUCLEOTIDE SEQUENCE [LARGE SCALE GENOMIC DNA]</scope>
    <source>
        <strain evidence="2 3">GH-Sj1</strain>
    </source>
</reference>
<keyword evidence="1" id="KW-0732">Signal</keyword>
<dbReference type="CDD" id="cd00077">
    <property type="entry name" value="HDc"/>
    <property type="match status" value="1"/>
</dbReference>
<dbReference type="PANTHER" id="PTHR35569">
    <property type="entry name" value="CYANAMIDE HYDRATASE DDI2-RELATED"/>
    <property type="match status" value="1"/>
</dbReference>
<dbReference type="Gene3D" id="1.10.3210.10">
    <property type="entry name" value="Hypothetical protein af1432"/>
    <property type="match status" value="1"/>
</dbReference>
<gene>
    <name evidence="2" type="ORF">H0G86_005129</name>
</gene>
<evidence type="ECO:0000313" key="2">
    <source>
        <dbReference type="EMBL" id="QYS97928.1"/>
    </source>
</evidence>
<sequence>MVAIRKNALPVSLLLCGSLLFTGGQTVPVAEATSQNTTTIAGVTVIDTPLVRDAQAFARQHMLDSIYNHVMRSWLLSAIIINANETLRSTVDLEVHAIASLLHDIGLDPTANSPVVSSDRRFEVDGAFAARQFVEEHEIGQTWDSHRLQLLWDSIALHATFTIADYKELEVQLVSTGAVADFEGPPAFPIIKSSWNTLVAEFPRTNFSTNFNESIIHLCMSKPATTYDNWMQPFGDRYVAGYSSKGHDLIDIPVYP</sequence>
<protein>
    <recommendedName>
        <fullName evidence="4">HD domain-containing protein</fullName>
    </recommendedName>
</protein>
<evidence type="ECO:0000313" key="3">
    <source>
        <dbReference type="Proteomes" id="UP000826661"/>
    </source>
</evidence>
<name>A0A8G0L8Y5_9HYPO</name>
<keyword evidence="3" id="KW-1185">Reference proteome</keyword>
<proteinExistence type="predicted"/>
<evidence type="ECO:0008006" key="4">
    <source>
        <dbReference type="Google" id="ProtNLM"/>
    </source>
</evidence>
<feature type="signal peptide" evidence="1">
    <location>
        <begin position="1"/>
        <end position="24"/>
    </location>
</feature>